<dbReference type="Gene3D" id="3.40.50.720">
    <property type="entry name" value="NAD(P)-binding Rossmann-like Domain"/>
    <property type="match status" value="1"/>
</dbReference>
<dbReference type="InterPro" id="IPR036291">
    <property type="entry name" value="NAD(P)-bd_dom_sf"/>
</dbReference>
<sequence>MACLRSATNRLTQGSVPAVQKRGAHDLVIQHKASPSGSTPARAIIRHGPPTGGRSASNGQVATVFGCTGFLGRYLVHKLAKQGTQVVVPYRDEDSKRFLRVMGDLGQIVPLEWDIRNAKQIEECVRHSDVVYNLASRDWQTRNFTYEDMNVKGAELIAQVTRDAGVPRLVHVSHLNADPNSTSEFYRTKFEGEQRVRAAFGDDATIVRPAPLFGAEDWLLNGIASYPTLFHLNGGQTRTRPAHVLDVAEALNIMLTAPRTSVGATFALPGPRTYTHASLVKLVEAMTLKSHRAPTLPKPVAMAIAGVLNRALWWPTISPDEVERKYIDDVGAEVQAAAADVPEGWAEAPAVGVAARGVNGEALKSWSDLMMDPETIEEHAIKYLRRFRSAATFDAPVELGSFKAPKTYHVVE</sequence>
<dbReference type="SUPFAM" id="SSF51735">
    <property type="entry name" value="NAD(P)-binding Rossmann-fold domains"/>
    <property type="match status" value="1"/>
</dbReference>
<dbReference type="OrthoDB" id="275457at2759"/>
<name>A0A8H3YG44_9TREE</name>
<organism evidence="2 3">
    <name type="scientific">Naganishia liquefaciens</name>
    <dbReference type="NCBI Taxonomy" id="104408"/>
    <lineage>
        <taxon>Eukaryota</taxon>
        <taxon>Fungi</taxon>
        <taxon>Dikarya</taxon>
        <taxon>Basidiomycota</taxon>
        <taxon>Agaricomycotina</taxon>
        <taxon>Tremellomycetes</taxon>
        <taxon>Filobasidiales</taxon>
        <taxon>Filobasidiaceae</taxon>
        <taxon>Naganishia</taxon>
    </lineage>
</organism>
<dbReference type="PANTHER" id="PTHR12126">
    <property type="entry name" value="NADH-UBIQUINONE OXIDOREDUCTASE 39 KDA SUBUNIT-RELATED"/>
    <property type="match status" value="1"/>
</dbReference>
<dbReference type="EMBL" id="BLZA01000018">
    <property type="protein sequence ID" value="GHJ86366.1"/>
    <property type="molecule type" value="Genomic_DNA"/>
</dbReference>
<dbReference type="InterPro" id="IPR001509">
    <property type="entry name" value="Epimerase_deHydtase"/>
</dbReference>
<evidence type="ECO:0000259" key="1">
    <source>
        <dbReference type="Pfam" id="PF01370"/>
    </source>
</evidence>
<reference evidence="2" key="1">
    <citation type="submission" date="2020-07" db="EMBL/GenBank/DDBJ databases">
        <title>Draft Genome Sequence of a Deep-Sea Yeast, Naganishia (Cryptococcus) liquefaciens strain N6.</title>
        <authorList>
            <person name="Han Y.W."/>
            <person name="Kajitani R."/>
            <person name="Morimoto H."/>
            <person name="Parhat M."/>
            <person name="Tsubouchi H."/>
            <person name="Bakenova O."/>
            <person name="Ogata M."/>
            <person name="Argunhan B."/>
            <person name="Aoki R."/>
            <person name="Kajiwara S."/>
            <person name="Itoh T."/>
            <person name="Iwasaki H."/>
        </authorList>
    </citation>
    <scope>NUCLEOTIDE SEQUENCE</scope>
    <source>
        <strain evidence="2">N6</strain>
    </source>
</reference>
<gene>
    <name evidence="2" type="ORF">NliqN6_2768</name>
</gene>
<dbReference type="CDD" id="cd05271">
    <property type="entry name" value="NDUFA9_like_SDR_a"/>
    <property type="match status" value="1"/>
</dbReference>
<dbReference type="PANTHER" id="PTHR12126:SF11">
    <property type="entry name" value="NADH DEHYDROGENASE [UBIQUINONE] 1 ALPHA SUBCOMPLEX SUBUNIT 9, MITOCHONDRIAL"/>
    <property type="match status" value="1"/>
</dbReference>
<dbReference type="InterPro" id="IPR051207">
    <property type="entry name" value="ComplexI_NDUFA9_subunit"/>
</dbReference>
<dbReference type="Pfam" id="PF01370">
    <property type="entry name" value="Epimerase"/>
    <property type="match status" value="1"/>
</dbReference>
<proteinExistence type="predicted"/>
<protein>
    <recommendedName>
        <fullName evidence="1">NAD-dependent epimerase/dehydratase domain-containing protein</fullName>
    </recommendedName>
</protein>
<feature type="domain" description="NAD-dependent epimerase/dehydratase" evidence="1">
    <location>
        <begin position="63"/>
        <end position="261"/>
    </location>
</feature>
<dbReference type="AlphaFoldDB" id="A0A8H3YG44"/>
<dbReference type="Proteomes" id="UP000620104">
    <property type="component" value="Unassembled WGS sequence"/>
</dbReference>
<keyword evidence="3" id="KW-1185">Reference proteome</keyword>
<comment type="caution">
    <text evidence="2">The sequence shown here is derived from an EMBL/GenBank/DDBJ whole genome shotgun (WGS) entry which is preliminary data.</text>
</comment>
<evidence type="ECO:0000313" key="2">
    <source>
        <dbReference type="EMBL" id="GHJ86366.1"/>
    </source>
</evidence>
<dbReference type="GO" id="GO:0005739">
    <property type="term" value="C:mitochondrion"/>
    <property type="evidence" value="ECO:0007669"/>
    <property type="project" value="TreeGrafter"/>
</dbReference>
<dbReference type="GO" id="GO:0044877">
    <property type="term" value="F:protein-containing complex binding"/>
    <property type="evidence" value="ECO:0007669"/>
    <property type="project" value="TreeGrafter"/>
</dbReference>
<accession>A0A8H3YG44</accession>
<evidence type="ECO:0000313" key="3">
    <source>
        <dbReference type="Proteomes" id="UP000620104"/>
    </source>
</evidence>